<name>A0A7H4P8D1_9ENTR</name>
<organism evidence="1 2">
    <name type="scientific">Klebsiella grimontii</name>
    <dbReference type="NCBI Taxonomy" id="2058152"/>
    <lineage>
        <taxon>Bacteria</taxon>
        <taxon>Pseudomonadati</taxon>
        <taxon>Pseudomonadota</taxon>
        <taxon>Gammaproteobacteria</taxon>
        <taxon>Enterobacterales</taxon>
        <taxon>Enterobacteriaceae</taxon>
        <taxon>Klebsiella/Raoultella group</taxon>
        <taxon>Klebsiella</taxon>
    </lineage>
</organism>
<protein>
    <submittedName>
        <fullName evidence="1">Oxidoreductase</fullName>
    </submittedName>
</protein>
<gene>
    <name evidence="1" type="ORF">NCTC9149_05163</name>
</gene>
<dbReference type="Proteomes" id="UP000254571">
    <property type="component" value="Unassembled WGS sequence"/>
</dbReference>
<dbReference type="EMBL" id="UGMX01000002">
    <property type="protein sequence ID" value="STW08696.1"/>
    <property type="molecule type" value="Genomic_DNA"/>
</dbReference>
<proteinExistence type="predicted"/>
<accession>A0A7H4P8D1</accession>
<sequence>MPPASSRRFASFYEGADVMYIVDAIVKSHQQQRWVQVER</sequence>
<reference evidence="1 2" key="1">
    <citation type="submission" date="2018-06" db="EMBL/GenBank/DDBJ databases">
        <authorList>
            <consortium name="Pathogen Informatics"/>
            <person name="Doyle S."/>
        </authorList>
    </citation>
    <scope>NUCLEOTIDE SEQUENCE [LARGE SCALE GENOMIC DNA]</scope>
    <source>
        <strain evidence="1 2">NCTC9149</strain>
    </source>
</reference>
<dbReference type="AlphaFoldDB" id="A0A7H4P8D1"/>
<comment type="caution">
    <text evidence="1">The sequence shown here is derived from an EMBL/GenBank/DDBJ whole genome shotgun (WGS) entry which is preliminary data.</text>
</comment>
<dbReference type="Gene3D" id="3.30.360.10">
    <property type="entry name" value="Dihydrodipicolinate Reductase, domain 2"/>
    <property type="match status" value="1"/>
</dbReference>
<evidence type="ECO:0000313" key="1">
    <source>
        <dbReference type="EMBL" id="STW08696.1"/>
    </source>
</evidence>
<evidence type="ECO:0000313" key="2">
    <source>
        <dbReference type="Proteomes" id="UP000254571"/>
    </source>
</evidence>